<dbReference type="Proteomes" id="UP001289374">
    <property type="component" value="Unassembled WGS sequence"/>
</dbReference>
<name>A0AAE1W422_9LAMI</name>
<organism evidence="1 2">
    <name type="scientific">Sesamum angolense</name>
    <dbReference type="NCBI Taxonomy" id="2727404"/>
    <lineage>
        <taxon>Eukaryota</taxon>
        <taxon>Viridiplantae</taxon>
        <taxon>Streptophyta</taxon>
        <taxon>Embryophyta</taxon>
        <taxon>Tracheophyta</taxon>
        <taxon>Spermatophyta</taxon>
        <taxon>Magnoliopsida</taxon>
        <taxon>eudicotyledons</taxon>
        <taxon>Gunneridae</taxon>
        <taxon>Pentapetalae</taxon>
        <taxon>asterids</taxon>
        <taxon>lamiids</taxon>
        <taxon>Lamiales</taxon>
        <taxon>Pedaliaceae</taxon>
        <taxon>Sesamum</taxon>
    </lineage>
</organism>
<comment type="caution">
    <text evidence="1">The sequence shown here is derived from an EMBL/GenBank/DDBJ whole genome shotgun (WGS) entry which is preliminary data.</text>
</comment>
<reference evidence="1" key="1">
    <citation type="submission" date="2020-06" db="EMBL/GenBank/DDBJ databases">
        <authorList>
            <person name="Li T."/>
            <person name="Hu X."/>
            <person name="Zhang T."/>
            <person name="Song X."/>
            <person name="Zhang H."/>
            <person name="Dai N."/>
            <person name="Sheng W."/>
            <person name="Hou X."/>
            <person name="Wei L."/>
        </authorList>
    </citation>
    <scope>NUCLEOTIDE SEQUENCE</scope>
    <source>
        <strain evidence="1">K16</strain>
        <tissue evidence="1">Leaf</tissue>
    </source>
</reference>
<gene>
    <name evidence="1" type="ORF">Sango_2492000</name>
</gene>
<dbReference type="EMBL" id="JACGWL010000015">
    <property type="protein sequence ID" value="KAK4386214.1"/>
    <property type="molecule type" value="Genomic_DNA"/>
</dbReference>
<protein>
    <submittedName>
        <fullName evidence="1">Uncharacterized protein</fullName>
    </submittedName>
</protein>
<evidence type="ECO:0000313" key="2">
    <source>
        <dbReference type="Proteomes" id="UP001289374"/>
    </source>
</evidence>
<accession>A0AAE1W422</accession>
<keyword evidence="2" id="KW-1185">Reference proteome</keyword>
<dbReference type="AlphaFoldDB" id="A0AAE1W422"/>
<sequence length="125" mass="14892">MLGVCDRKMHFIYVLAGWEGSATDGRVLRDAAITIWLAVQWRRILIAVSGVRYHLKEWKIGRNSSQNHEEFFNMKHAYARNVIEREGSRDEEFREYTGTVDSNPIWNTWRYEIAKSMYNKWHDIP</sequence>
<proteinExistence type="predicted"/>
<reference evidence="1" key="2">
    <citation type="journal article" date="2024" name="Plant">
        <title>Genomic evolution and insights into agronomic trait innovations of Sesamum species.</title>
        <authorList>
            <person name="Miao H."/>
            <person name="Wang L."/>
            <person name="Qu L."/>
            <person name="Liu H."/>
            <person name="Sun Y."/>
            <person name="Le M."/>
            <person name="Wang Q."/>
            <person name="Wei S."/>
            <person name="Zheng Y."/>
            <person name="Lin W."/>
            <person name="Duan Y."/>
            <person name="Cao H."/>
            <person name="Xiong S."/>
            <person name="Wang X."/>
            <person name="Wei L."/>
            <person name="Li C."/>
            <person name="Ma Q."/>
            <person name="Ju M."/>
            <person name="Zhao R."/>
            <person name="Li G."/>
            <person name="Mu C."/>
            <person name="Tian Q."/>
            <person name="Mei H."/>
            <person name="Zhang T."/>
            <person name="Gao T."/>
            <person name="Zhang H."/>
        </authorList>
    </citation>
    <scope>NUCLEOTIDE SEQUENCE</scope>
    <source>
        <strain evidence="1">K16</strain>
    </source>
</reference>
<evidence type="ECO:0000313" key="1">
    <source>
        <dbReference type="EMBL" id="KAK4386214.1"/>
    </source>
</evidence>